<gene>
    <name evidence="2" type="ORF">MSAN_01270000</name>
</gene>
<evidence type="ECO:0000256" key="1">
    <source>
        <dbReference type="SAM" id="MobiDB-lite"/>
    </source>
</evidence>
<sequence length="1072" mass="119701">MHDIDAEIRESILINHIRHLLLNYVVQHITADYIQLTEQAVVDLWATYFVEIPTTDPNSLILPSDPFDTLTRIYGLAALERFQEKLQCTPGAIQHIKRFIKVDAGKLKSERVALQESRFESNVPLCRPFSPILTTRARPETPRPKANPKLFDFLPALHQEFLSSQKIAPVEVEPISETVVKQDEVLNTNWRLRPEEHDAVRSLLRSTLTGPPKGYKNRHLIFSARPDSPPIPSRIPEPQFIPIFPRRRRVGSGVREGDPPPSGLKSIANLPAVILPPVEIDEEPGITSAEYDAYRSSPSPTPSPSSSQEDQIDELFMESPDTTPPPVRPTKMEIVEIPRVRRIGGERNKPLPIGHGTDLWTFLQPHATKVPTASPPSHLSLEPSLSMVGQADSACHSTLDIDPQDLDGELAGLYGHRKQDPRDLILKEKLDEKRQLLMDVPVLPPPNEHPPNALFLPSSLADFVVPVKDKGQTNVKHPAHMFLKKAKGIPSLNVELSWVPIAAKTRIPTSSEIIKVTGLFDTDLPTLYPELDEPDPEISRCEIILSRKERRRVGGLPDEVQDEEMEMEDTYDPLDPEDLPIDDDRSAKRPKRNCGKYFDDSGIALDLQGGQTFLGEADSYLYEGDKGNLLPHDETYYDYDAFDTPPAEYNGQHDAYSQTTAFPAEFQRSPDDLGVQSISEPRDFVALSFESLPISAQPTQLLVSLDETANTSAQIPDNPNAIVTDSRTTEPSVHPPSPDIASHSLGIEAFARLRAKKITVPVPKSLPAIMIQDASARLEEPSHSVPENIYDRNTVRLPCPWNPPGLLHRYMVSMDLVQKQGLVRCLRSRSCCIDLVERDSLGGVDIILDPHTSILFTNLLILPSECVNLVNRIAQQSWLYSRLLVIFEAYPTAYSYRSKGGTCNMASELFAYSPPVLKALGKLRRDLGIAEGCGSKRPACAVQYAFADTVEEAAMFTRYFGDFAEANDDSRGMIWGDRPWLDDDVPEGEQDLAAADGMNRFAAYLILCQIDLGDFLELSAEARMEKFGAFVGVDRMILLNQVIERRLQEMQPSDSEMEPSVVASTVQSQRWI</sequence>
<feature type="region of interest" description="Disordered" evidence="1">
    <location>
        <begin position="1050"/>
        <end position="1072"/>
    </location>
</feature>
<name>A0A8H7D548_9AGAR</name>
<comment type="caution">
    <text evidence="2">The sequence shown here is derived from an EMBL/GenBank/DDBJ whole genome shotgun (WGS) entry which is preliminary data.</text>
</comment>
<protein>
    <submittedName>
        <fullName evidence="2">Uncharacterized protein</fullName>
    </submittedName>
</protein>
<organism evidence="2 3">
    <name type="scientific">Mycena sanguinolenta</name>
    <dbReference type="NCBI Taxonomy" id="230812"/>
    <lineage>
        <taxon>Eukaryota</taxon>
        <taxon>Fungi</taxon>
        <taxon>Dikarya</taxon>
        <taxon>Basidiomycota</taxon>
        <taxon>Agaricomycotina</taxon>
        <taxon>Agaricomycetes</taxon>
        <taxon>Agaricomycetidae</taxon>
        <taxon>Agaricales</taxon>
        <taxon>Marasmiineae</taxon>
        <taxon>Mycenaceae</taxon>
        <taxon>Mycena</taxon>
    </lineage>
</organism>
<dbReference type="OrthoDB" id="2422840at2759"/>
<feature type="compositionally biased region" description="Polar residues" evidence="1">
    <location>
        <begin position="1062"/>
        <end position="1072"/>
    </location>
</feature>
<evidence type="ECO:0000313" key="2">
    <source>
        <dbReference type="EMBL" id="KAF7359276.1"/>
    </source>
</evidence>
<proteinExistence type="predicted"/>
<feature type="region of interest" description="Disordered" evidence="1">
    <location>
        <begin position="291"/>
        <end position="310"/>
    </location>
</feature>
<feature type="region of interest" description="Disordered" evidence="1">
    <location>
        <begin position="554"/>
        <end position="593"/>
    </location>
</feature>
<feature type="compositionally biased region" description="Polar residues" evidence="1">
    <location>
        <begin position="711"/>
        <end position="731"/>
    </location>
</feature>
<dbReference type="Proteomes" id="UP000623467">
    <property type="component" value="Unassembled WGS sequence"/>
</dbReference>
<feature type="compositionally biased region" description="Acidic residues" evidence="1">
    <location>
        <begin position="559"/>
        <end position="581"/>
    </location>
</feature>
<dbReference type="AlphaFoldDB" id="A0A8H7D548"/>
<accession>A0A8H7D548</accession>
<reference evidence="2" key="1">
    <citation type="submission" date="2020-05" db="EMBL/GenBank/DDBJ databases">
        <title>Mycena genomes resolve the evolution of fungal bioluminescence.</title>
        <authorList>
            <person name="Tsai I.J."/>
        </authorList>
    </citation>
    <scope>NUCLEOTIDE SEQUENCE</scope>
    <source>
        <strain evidence="2">160909Yilan</strain>
    </source>
</reference>
<keyword evidence="3" id="KW-1185">Reference proteome</keyword>
<feature type="region of interest" description="Disordered" evidence="1">
    <location>
        <begin position="711"/>
        <end position="740"/>
    </location>
</feature>
<evidence type="ECO:0000313" key="3">
    <source>
        <dbReference type="Proteomes" id="UP000623467"/>
    </source>
</evidence>
<dbReference type="EMBL" id="JACAZH010000009">
    <property type="protein sequence ID" value="KAF7359276.1"/>
    <property type="molecule type" value="Genomic_DNA"/>
</dbReference>
<feature type="region of interest" description="Disordered" evidence="1">
    <location>
        <begin position="248"/>
        <end position="268"/>
    </location>
</feature>